<proteinExistence type="inferred from homology"/>
<dbReference type="GO" id="GO:0008410">
    <property type="term" value="F:CoA-transferase activity"/>
    <property type="evidence" value="ECO:0007669"/>
    <property type="project" value="InterPro"/>
</dbReference>
<dbReference type="PANTHER" id="PTHR13707:SF60">
    <property type="entry name" value="ACETATE COA-TRANSFERASE SUBUNIT ALPHA"/>
    <property type="match status" value="1"/>
</dbReference>
<comment type="caution">
    <text evidence="4">The sequence shown here is derived from an EMBL/GenBank/DDBJ whole genome shotgun (WGS) entry which is preliminary data.</text>
</comment>
<comment type="similarity">
    <text evidence="1">Belongs to the 3-oxoacid CoA-transferase subunit A family.</text>
</comment>
<evidence type="ECO:0008006" key="6">
    <source>
        <dbReference type="Google" id="ProtNLM"/>
    </source>
</evidence>
<evidence type="ECO:0000313" key="4">
    <source>
        <dbReference type="EMBL" id="MXP66052.1"/>
    </source>
</evidence>
<dbReference type="InterPro" id="IPR004163">
    <property type="entry name" value="CoA_transf_BS"/>
</dbReference>
<dbReference type="PANTHER" id="PTHR13707">
    <property type="entry name" value="KETOACID-COENZYME A TRANSFERASE"/>
    <property type="match status" value="1"/>
</dbReference>
<keyword evidence="2" id="KW-0808">Transferase</keyword>
<feature type="region of interest" description="Disordered" evidence="3">
    <location>
        <begin position="86"/>
        <end position="118"/>
    </location>
</feature>
<organism evidence="4 5">
    <name type="scientific">Teichococcus coralli</name>
    <dbReference type="NCBI Taxonomy" id="2545983"/>
    <lineage>
        <taxon>Bacteria</taxon>
        <taxon>Pseudomonadati</taxon>
        <taxon>Pseudomonadota</taxon>
        <taxon>Alphaproteobacteria</taxon>
        <taxon>Acetobacterales</taxon>
        <taxon>Roseomonadaceae</taxon>
        <taxon>Roseomonas</taxon>
    </lineage>
</organism>
<protein>
    <recommendedName>
        <fullName evidence="6">CoA transferase subunit A</fullName>
    </recommendedName>
</protein>
<keyword evidence="5" id="KW-1185">Reference proteome</keyword>
<dbReference type="RefSeq" id="WP_160939462.1">
    <property type="nucleotide sequence ID" value="NZ_SNVJ01000040.1"/>
</dbReference>
<gene>
    <name evidence="4" type="ORF">E0493_22160</name>
</gene>
<evidence type="ECO:0000256" key="2">
    <source>
        <dbReference type="ARBA" id="ARBA00022679"/>
    </source>
</evidence>
<dbReference type="PROSITE" id="PS01273">
    <property type="entry name" value="COA_TRANSF_1"/>
    <property type="match status" value="1"/>
</dbReference>
<accession>A0A845BLN6</accession>
<dbReference type="AlphaFoldDB" id="A0A845BLN6"/>
<sequence>MRAAIKAADVAALVPDGASLMIGGFLAVGSPERIIDALVARGARGVTIIANDTARPGLGIGKLIARRVALELHDWTLVNLGIGLPDPGGPRCAARHQGRLPERERQRAASRWSSPTWR</sequence>
<evidence type="ECO:0000313" key="5">
    <source>
        <dbReference type="Proteomes" id="UP000460715"/>
    </source>
</evidence>
<dbReference type="Proteomes" id="UP000460715">
    <property type="component" value="Unassembled WGS sequence"/>
</dbReference>
<dbReference type="OrthoDB" id="9777193at2"/>
<evidence type="ECO:0000256" key="1">
    <source>
        <dbReference type="ARBA" id="ARBA00005612"/>
    </source>
</evidence>
<evidence type="ECO:0000256" key="3">
    <source>
        <dbReference type="SAM" id="MobiDB-lite"/>
    </source>
</evidence>
<dbReference type="SUPFAM" id="SSF100950">
    <property type="entry name" value="NagB/RpiA/CoA transferase-like"/>
    <property type="match status" value="1"/>
</dbReference>
<dbReference type="InterPro" id="IPR037171">
    <property type="entry name" value="NagB/RpiA_transferase-like"/>
</dbReference>
<dbReference type="InterPro" id="IPR004165">
    <property type="entry name" value="CoA_trans_fam_I"/>
</dbReference>
<dbReference type="EMBL" id="SNVJ01000040">
    <property type="protein sequence ID" value="MXP66052.1"/>
    <property type="molecule type" value="Genomic_DNA"/>
</dbReference>
<dbReference type="Gene3D" id="3.40.1080.10">
    <property type="entry name" value="Glutaconate Coenzyme A-transferase"/>
    <property type="match status" value="1"/>
</dbReference>
<dbReference type="Pfam" id="PF01144">
    <property type="entry name" value="CoA_trans"/>
    <property type="match status" value="1"/>
</dbReference>
<reference evidence="4 5" key="1">
    <citation type="submission" date="2019-03" db="EMBL/GenBank/DDBJ databases">
        <title>Roseomonas sp. a novel Roseomonas species isolated from Sea whip Gorgonian.</title>
        <authorList>
            <person name="Li F."/>
            <person name="Pan X."/>
            <person name="Huang S."/>
            <person name="Li Z."/>
            <person name="Meng B."/>
        </authorList>
    </citation>
    <scope>NUCLEOTIDE SEQUENCE [LARGE SCALE GENOMIC DNA]</scope>
    <source>
        <strain evidence="4 5">M0104</strain>
    </source>
</reference>
<name>A0A845BLN6_9PROT</name>